<sequence>MTSPATIMSDKEDTSTDSRGSSSGDESPVPPVSFYFGPQVAAAPETAYFQKYYVAPEKSRMPPGARELGILLNNSRRAAANNSTRGGATAWFDQDESGTYDPSEKRARKTPPPLSRRLKRVKVSASDKDGNPKPKRPMKRIGYLNSLVIKLSFKGKNALEYLKTLPAGISRSSPCNSNDEDEQVDVNPGSGSEGRWNFNRKRIVRKRARPVRPDGLTIDQLTDSHPQRRGCVPCFDQGNDECSLTHSTNYPCEACEDASVDCFLIVLPIFKKSCENCKVKRQKCSYREDGGKDTDSCDACEEGGYVCCAAPLRDEGWIKRFSGTPARPKVAKERARPRSNSALSSATMIKDPVQERTYTASNLCRHSGKRTNRCKLDTEPCASCRKGGQRCDFVHPRSCTVEPIASSSSNKSINKSRNKSKKKKAAIMSCGRGWDVDSPLPQLSSLGRMDTPPSNSSSTLTATIYSELEKNSGKKLLTSFETGEQHLLSPAHALDPHSYRRASLARTTTYNNGKYRKMDGSPPLVGRMLGIKKKFIVTAFCHPIRFNYIPDPLDKNPCSWCHNPLFGLWGLSDEKGPRKVECVYHDDGHGFEEISGGFSEAGHSRSTMCVECTFNRVRATQCGSHRMRTLDPIKGEIDMRVFDDEKWRQAIEEYSAGGNGSLVRKTKWCAICPATATTMCCTLQRFDAHGESGFCGEGGNYEGSETEGCGLYLCEDCAVLLEKMVKGGARTGGRQLDTLVNHVECNTWRYPEGVRADAPFMTSTGELLERMKQGTFLTDCLIQFSSASLHHPSDRKEVGKVFSGVGGGSGGPSRPDEGKSQHSLQTSSFGYIGKSMENKKGKYSDGVAGKARQQLSSRQATTYLAPMASKTLTSSSSTSSGVSKKADLVCTKMEGKKSRYVGCGESGSDSISPGQRGYKYGPLYQRSVGEGGKLDHRGEILFGGVMEARKEDVERALGGQNMPIDLTNE</sequence>
<feature type="zinc finger region" description="C3H1-type" evidence="2">
    <location>
        <begin position="368"/>
        <end position="398"/>
    </location>
</feature>
<dbReference type="GO" id="GO:0000981">
    <property type="term" value="F:DNA-binding transcription factor activity, RNA polymerase II-specific"/>
    <property type="evidence" value="ECO:0007669"/>
    <property type="project" value="InterPro"/>
</dbReference>
<evidence type="ECO:0000259" key="4">
    <source>
        <dbReference type="PROSITE" id="PS50103"/>
    </source>
</evidence>
<evidence type="ECO:0000256" key="1">
    <source>
        <dbReference type="ARBA" id="ARBA00023242"/>
    </source>
</evidence>
<keyword evidence="2" id="KW-0863">Zinc-finger</keyword>
<dbReference type="PROSITE" id="PS00463">
    <property type="entry name" value="ZN2_CY6_FUNGAL_1"/>
    <property type="match status" value="1"/>
</dbReference>
<dbReference type="GO" id="GO:0008270">
    <property type="term" value="F:zinc ion binding"/>
    <property type="evidence" value="ECO:0007669"/>
    <property type="project" value="UniProtKB-KW"/>
</dbReference>
<name>A0AAD9WET5_9HELO</name>
<keyword evidence="1" id="KW-0539">Nucleus</keyword>
<gene>
    <name evidence="5" type="ORF">QTJ16_003584</name>
</gene>
<dbReference type="Proteomes" id="UP001285354">
    <property type="component" value="Unassembled WGS sequence"/>
</dbReference>
<reference evidence="5" key="1">
    <citation type="submission" date="2023-06" db="EMBL/GenBank/DDBJ databases">
        <title>Draft genome of Marssonina rosae.</title>
        <authorList>
            <person name="Cheng Q."/>
        </authorList>
    </citation>
    <scope>NUCLEOTIDE SEQUENCE</scope>
    <source>
        <strain evidence="5">R4</strain>
    </source>
</reference>
<feature type="region of interest" description="Disordered" evidence="3">
    <location>
        <begin position="171"/>
        <end position="193"/>
    </location>
</feature>
<evidence type="ECO:0000256" key="3">
    <source>
        <dbReference type="SAM" id="MobiDB-lite"/>
    </source>
</evidence>
<comment type="caution">
    <text evidence="5">The sequence shown here is derived from an EMBL/GenBank/DDBJ whole genome shotgun (WGS) entry which is preliminary data.</text>
</comment>
<keyword evidence="6" id="KW-1185">Reference proteome</keyword>
<feature type="compositionally biased region" description="Low complexity" evidence="3">
    <location>
        <begin position="17"/>
        <end position="27"/>
    </location>
</feature>
<dbReference type="AlphaFoldDB" id="A0AAD9WET5"/>
<feature type="domain" description="C3H1-type" evidence="4">
    <location>
        <begin position="368"/>
        <end position="398"/>
    </location>
</feature>
<keyword evidence="2" id="KW-0479">Metal-binding</keyword>
<dbReference type="EMBL" id="JAUBYV010000004">
    <property type="protein sequence ID" value="KAK2627618.1"/>
    <property type="molecule type" value="Genomic_DNA"/>
</dbReference>
<feature type="region of interest" description="Disordered" evidence="3">
    <location>
        <begin position="798"/>
        <end position="854"/>
    </location>
</feature>
<protein>
    <recommendedName>
        <fullName evidence="4">C3H1-type domain-containing protein</fullName>
    </recommendedName>
</protein>
<dbReference type="PROSITE" id="PS50103">
    <property type="entry name" value="ZF_C3H1"/>
    <property type="match status" value="1"/>
</dbReference>
<evidence type="ECO:0000313" key="5">
    <source>
        <dbReference type="EMBL" id="KAK2627618.1"/>
    </source>
</evidence>
<organism evidence="5 6">
    <name type="scientific">Diplocarpon rosae</name>
    <dbReference type="NCBI Taxonomy" id="946125"/>
    <lineage>
        <taxon>Eukaryota</taxon>
        <taxon>Fungi</taxon>
        <taxon>Dikarya</taxon>
        <taxon>Ascomycota</taxon>
        <taxon>Pezizomycotina</taxon>
        <taxon>Leotiomycetes</taxon>
        <taxon>Helotiales</taxon>
        <taxon>Drepanopezizaceae</taxon>
        <taxon>Diplocarpon</taxon>
    </lineage>
</organism>
<accession>A0AAD9WET5</accession>
<evidence type="ECO:0000313" key="6">
    <source>
        <dbReference type="Proteomes" id="UP001285354"/>
    </source>
</evidence>
<feature type="compositionally biased region" description="Low complexity" evidence="3">
    <location>
        <begin position="80"/>
        <end position="90"/>
    </location>
</feature>
<feature type="region of interest" description="Disordered" evidence="3">
    <location>
        <begin position="80"/>
        <end position="138"/>
    </location>
</feature>
<evidence type="ECO:0000256" key="2">
    <source>
        <dbReference type="PROSITE-ProRule" id="PRU00723"/>
    </source>
</evidence>
<proteinExistence type="predicted"/>
<dbReference type="InterPro" id="IPR000571">
    <property type="entry name" value="Znf_CCCH"/>
</dbReference>
<dbReference type="InterPro" id="IPR001138">
    <property type="entry name" value="Zn2Cys6_DnaBD"/>
</dbReference>
<keyword evidence="2" id="KW-0862">Zinc</keyword>
<feature type="region of interest" description="Disordered" evidence="3">
    <location>
        <begin position="1"/>
        <end position="36"/>
    </location>
</feature>